<proteinExistence type="inferred from homology"/>
<dbReference type="InterPro" id="IPR011050">
    <property type="entry name" value="Pectin_lyase_fold/virulence"/>
</dbReference>
<dbReference type="RefSeq" id="WP_118190382.1">
    <property type="nucleotide sequence ID" value="NZ_QSFW01000010.1"/>
</dbReference>
<dbReference type="AlphaFoldDB" id="A0AA92WIC3"/>
<feature type="chain" id="PRO_5041738938" evidence="8">
    <location>
        <begin position="24"/>
        <end position="684"/>
    </location>
</feature>
<evidence type="ECO:0000256" key="7">
    <source>
        <dbReference type="RuleBase" id="RU361169"/>
    </source>
</evidence>
<feature type="signal peptide" evidence="8">
    <location>
        <begin position="1"/>
        <end position="23"/>
    </location>
</feature>
<sequence>MKKSIIKTVVLAALMALPMFAKAQTFAGITAEQNAQNTPEGWTAVELPQLPAITSANTFNIKDYGASTSAADNTKAIQKALDAVPTTGGMVVIPAGTWMFGSTDQMTPSKTEVLSIKAKTILHLSAGATLKLVEYGKAPNTKTVFIGGKNKGKNVTDVVIEGEGETSVIDGQGARWWLARENGETFNPGAMIRFEQGKRFLLRNFKIQNTPGVNITISNKGKASHATIHDVTISEPSSEAGKGKASHNTDGISIWGPYVNIYNCNISNGDDNIVCDNDAQYIHVWNCYFGTGHGASIGSFTNNIKHVWFDQITMNGTTAGIRMKTGQDVDKTTNKVTLRGGGEEDWKFTNFTMTKVKNPFSIDCFYDKNYNSDPAVDKANARALDSTTPTYNGILLQNVKTTDVCEGNAIFLIGRPESHIKNVTLDNVQISAKKGIDIRFVDNLVFKNNSKITCQSGKLWIRQYDSIVDDQCDATGAGTNPNPTPNPGETTEVSYILDASTSTSSSTAPSPWTFNNGCSIESSKGYATAKSNTIKYSKGVQFTINLPENITITSATFAGYANEDNKTCYLGELNGTTFASDKYVFPSRTTQTDTSTKFDITLDTPATGVLTFTPQGAQAAWVITLKGVKVTSSGINNVVLTAKVNNNNIYDLSGRMVRLNAKAEDLQGLKKGIYIYNNKKYVAK</sequence>
<comment type="subcellular location">
    <subcellularLocation>
        <location evidence="1">Secreted</location>
        <location evidence="1">Cell wall</location>
    </subcellularLocation>
</comment>
<dbReference type="Gene3D" id="2.160.20.10">
    <property type="entry name" value="Single-stranded right-handed beta-helix, Pectin lyase-like"/>
    <property type="match status" value="1"/>
</dbReference>
<evidence type="ECO:0000256" key="6">
    <source>
        <dbReference type="ARBA" id="ARBA00023295"/>
    </source>
</evidence>
<keyword evidence="5 7" id="KW-0378">Hydrolase</keyword>
<dbReference type="Proteomes" id="UP000284990">
    <property type="component" value="Unassembled WGS sequence"/>
</dbReference>
<dbReference type="SUPFAM" id="SSF51126">
    <property type="entry name" value="Pectin lyase-like"/>
    <property type="match status" value="1"/>
</dbReference>
<gene>
    <name evidence="9" type="ORF">DW916_05785</name>
</gene>
<dbReference type="EMBL" id="QSFW01000010">
    <property type="protein sequence ID" value="RHA87496.1"/>
    <property type="molecule type" value="Genomic_DNA"/>
</dbReference>
<dbReference type="InterPro" id="IPR012334">
    <property type="entry name" value="Pectin_lyas_fold"/>
</dbReference>
<accession>A0AA92WIC3</accession>
<keyword evidence="8" id="KW-0732">Signal</keyword>
<protein>
    <submittedName>
        <fullName evidence="9">Uncharacterized protein</fullName>
    </submittedName>
</protein>
<dbReference type="SMART" id="SM00710">
    <property type="entry name" value="PbH1"/>
    <property type="match status" value="5"/>
</dbReference>
<reference evidence="9 10" key="1">
    <citation type="submission" date="2018-08" db="EMBL/GenBank/DDBJ databases">
        <title>A genome reference for cultivated species of the human gut microbiota.</title>
        <authorList>
            <person name="Zou Y."/>
            <person name="Xue W."/>
            <person name="Luo G."/>
        </authorList>
    </citation>
    <scope>NUCLEOTIDE SEQUENCE [LARGE SCALE GENOMIC DNA]</scope>
    <source>
        <strain evidence="9 10">AM42-23AC</strain>
    </source>
</reference>
<organism evidence="9 10">
    <name type="scientific">Segatella copri</name>
    <dbReference type="NCBI Taxonomy" id="165179"/>
    <lineage>
        <taxon>Bacteria</taxon>
        <taxon>Pseudomonadati</taxon>
        <taxon>Bacteroidota</taxon>
        <taxon>Bacteroidia</taxon>
        <taxon>Bacteroidales</taxon>
        <taxon>Prevotellaceae</taxon>
        <taxon>Segatella</taxon>
    </lineage>
</organism>
<evidence type="ECO:0000256" key="4">
    <source>
        <dbReference type="ARBA" id="ARBA00022525"/>
    </source>
</evidence>
<dbReference type="PANTHER" id="PTHR31375">
    <property type="match status" value="1"/>
</dbReference>
<evidence type="ECO:0000256" key="5">
    <source>
        <dbReference type="ARBA" id="ARBA00022801"/>
    </source>
</evidence>
<dbReference type="GO" id="GO:0005975">
    <property type="term" value="P:carbohydrate metabolic process"/>
    <property type="evidence" value="ECO:0007669"/>
    <property type="project" value="InterPro"/>
</dbReference>
<keyword evidence="6 7" id="KW-0326">Glycosidase</keyword>
<comment type="caution">
    <text evidence="9">The sequence shown here is derived from an EMBL/GenBank/DDBJ whole genome shotgun (WGS) entry which is preliminary data.</text>
</comment>
<dbReference type="InterPro" id="IPR000743">
    <property type="entry name" value="Glyco_hydro_28"/>
</dbReference>
<evidence type="ECO:0000256" key="8">
    <source>
        <dbReference type="SAM" id="SignalP"/>
    </source>
</evidence>
<dbReference type="PROSITE" id="PS00502">
    <property type="entry name" value="POLYGALACTURONASE"/>
    <property type="match status" value="1"/>
</dbReference>
<keyword evidence="4" id="KW-0964">Secreted</keyword>
<comment type="similarity">
    <text evidence="2 7">Belongs to the glycosyl hydrolase 28 family.</text>
</comment>
<name>A0AA92WIC3_9BACT</name>
<evidence type="ECO:0000256" key="3">
    <source>
        <dbReference type="ARBA" id="ARBA00022512"/>
    </source>
</evidence>
<evidence type="ECO:0000256" key="1">
    <source>
        <dbReference type="ARBA" id="ARBA00004191"/>
    </source>
</evidence>
<dbReference type="Pfam" id="PF00295">
    <property type="entry name" value="Glyco_hydro_28"/>
    <property type="match status" value="1"/>
</dbReference>
<evidence type="ECO:0000313" key="10">
    <source>
        <dbReference type="Proteomes" id="UP000284990"/>
    </source>
</evidence>
<evidence type="ECO:0000256" key="2">
    <source>
        <dbReference type="ARBA" id="ARBA00008834"/>
    </source>
</evidence>
<evidence type="ECO:0000313" key="9">
    <source>
        <dbReference type="EMBL" id="RHA87496.1"/>
    </source>
</evidence>
<dbReference type="GO" id="GO:0004650">
    <property type="term" value="F:polygalacturonase activity"/>
    <property type="evidence" value="ECO:0007669"/>
    <property type="project" value="InterPro"/>
</dbReference>
<keyword evidence="3" id="KW-0134">Cell wall</keyword>
<dbReference type="InterPro" id="IPR006626">
    <property type="entry name" value="PbH1"/>
</dbReference>